<protein>
    <submittedName>
        <fullName evidence="1">DDE 3 domain containing protein</fullName>
    </submittedName>
</protein>
<dbReference type="EMBL" id="QDEB01043270">
    <property type="protein sequence ID" value="RZC38441.1"/>
    <property type="molecule type" value="Genomic_DNA"/>
</dbReference>
<sequence>LVSEVANNLDKPSVIILDNAPYYSRIKNKQPTSTWKKKAITEWLVKSIYFEPGSLKQELLHLARANKQDNQYVIHEMAEQAGHKVLRLPPYHCQFNPLESIGSQTKRYYDKHLGKNEYREEAVLNMWEESLRQVTPKNWSTYFSHFEKLLQQWWQ</sequence>
<evidence type="ECO:0000313" key="2">
    <source>
        <dbReference type="Proteomes" id="UP000292052"/>
    </source>
</evidence>
<dbReference type="Gene3D" id="3.30.420.10">
    <property type="entry name" value="Ribonuclease H-like superfamily/Ribonuclease H"/>
    <property type="match status" value="1"/>
</dbReference>
<proteinExistence type="predicted"/>
<comment type="caution">
    <text evidence="1">The sequence shown here is derived from an EMBL/GenBank/DDBJ whole genome shotgun (WGS) entry which is preliminary data.</text>
</comment>
<dbReference type="AlphaFoldDB" id="A0A482VZX0"/>
<keyword evidence="2" id="KW-1185">Reference proteome</keyword>
<feature type="non-terminal residue" evidence="1">
    <location>
        <position position="1"/>
    </location>
</feature>
<organism evidence="1 2">
    <name type="scientific">Asbolus verrucosus</name>
    <name type="common">Desert ironclad beetle</name>
    <dbReference type="NCBI Taxonomy" id="1661398"/>
    <lineage>
        <taxon>Eukaryota</taxon>
        <taxon>Metazoa</taxon>
        <taxon>Ecdysozoa</taxon>
        <taxon>Arthropoda</taxon>
        <taxon>Hexapoda</taxon>
        <taxon>Insecta</taxon>
        <taxon>Pterygota</taxon>
        <taxon>Neoptera</taxon>
        <taxon>Endopterygota</taxon>
        <taxon>Coleoptera</taxon>
        <taxon>Polyphaga</taxon>
        <taxon>Cucujiformia</taxon>
        <taxon>Tenebrionidae</taxon>
        <taxon>Pimeliinae</taxon>
        <taxon>Asbolus</taxon>
    </lineage>
</organism>
<name>A0A482VZX0_ASBVE</name>
<dbReference type="PANTHER" id="PTHR33939">
    <property type="entry name" value="PROTEIN CBG22215"/>
    <property type="match status" value="1"/>
</dbReference>
<dbReference type="OrthoDB" id="6742587at2759"/>
<reference evidence="1 2" key="1">
    <citation type="submission" date="2017-03" db="EMBL/GenBank/DDBJ databases">
        <title>Genome of the blue death feigning beetle - Asbolus verrucosus.</title>
        <authorList>
            <person name="Rider S.D."/>
        </authorList>
    </citation>
    <scope>NUCLEOTIDE SEQUENCE [LARGE SCALE GENOMIC DNA]</scope>
    <source>
        <strain evidence="1">Butters</strain>
        <tissue evidence="1">Head and leg muscle</tissue>
    </source>
</reference>
<dbReference type="Proteomes" id="UP000292052">
    <property type="component" value="Unassembled WGS sequence"/>
</dbReference>
<accession>A0A482VZX0</accession>
<dbReference type="InterPro" id="IPR036397">
    <property type="entry name" value="RNaseH_sf"/>
</dbReference>
<gene>
    <name evidence="1" type="ORF">BDFB_014541</name>
</gene>
<dbReference type="GO" id="GO:0003676">
    <property type="term" value="F:nucleic acid binding"/>
    <property type="evidence" value="ECO:0007669"/>
    <property type="project" value="InterPro"/>
</dbReference>
<evidence type="ECO:0000313" key="1">
    <source>
        <dbReference type="EMBL" id="RZC38441.1"/>
    </source>
</evidence>
<dbReference type="PANTHER" id="PTHR33939:SF1">
    <property type="entry name" value="DUF4371 DOMAIN-CONTAINING PROTEIN"/>
    <property type="match status" value="1"/>
</dbReference>